<keyword evidence="3" id="KW-1185">Reference proteome</keyword>
<evidence type="ECO:0000313" key="3">
    <source>
        <dbReference type="Proteomes" id="UP001054837"/>
    </source>
</evidence>
<protein>
    <submittedName>
        <fullName evidence="2">Uncharacterized protein</fullName>
    </submittedName>
</protein>
<feature type="compositionally biased region" description="Basic and acidic residues" evidence="1">
    <location>
        <begin position="1"/>
        <end position="19"/>
    </location>
</feature>
<sequence length="88" mass="10353">MYISDIRKQPDDAKERKTDPVPPSPFREMPENNNVRFIRKQHDLRMQGMHHSEGRLIYKGVFSGGIHYKTFRRRANKGAKMGRGQINQ</sequence>
<feature type="region of interest" description="Disordered" evidence="1">
    <location>
        <begin position="1"/>
        <end position="34"/>
    </location>
</feature>
<organism evidence="2 3">
    <name type="scientific">Caerostris darwini</name>
    <dbReference type="NCBI Taxonomy" id="1538125"/>
    <lineage>
        <taxon>Eukaryota</taxon>
        <taxon>Metazoa</taxon>
        <taxon>Ecdysozoa</taxon>
        <taxon>Arthropoda</taxon>
        <taxon>Chelicerata</taxon>
        <taxon>Arachnida</taxon>
        <taxon>Araneae</taxon>
        <taxon>Araneomorphae</taxon>
        <taxon>Entelegynae</taxon>
        <taxon>Araneoidea</taxon>
        <taxon>Araneidae</taxon>
        <taxon>Caerostris</taxon>
    </lineage>
</organism>
<dbReference type="Proteomes" id="UP001054837">
    <property type="component" value="Unassembled WGS sequence"/>
</dbReference>
<reference evidence="2 3" key="1">
    <citation type="submission" date="2021-06" db="EMBL/GenBank/DDBJ databases">
        <title>Caerostris darwini draft genome.</title>
        <authorList>
            <person name="Kono N."/>
            <person name="Arakawa K."/>
        </authorList>
    </citation>
    <scope>NUCLEOTIDE SEQUENCE [LARGE SCALE GENOMIC DNA]</scope>
</reference>
<evidence type="ECO:0000313" key="2">
    <source>
        <dbReference type="EMBL" id="GIY64345.1"/>
    </source>
</evidence>
<dbReference type="EMBL" id="BPLQ01012312">
    <property type="protein sequence ID" value="GIY64345.1"/>
    <property type="molecule type" value="Genomic_DNA"/>
</dbReference>
<name>A0AAV4V292_9ARAC</name>
<gene>
    <name evidence="2" type="ORF">CDAR_52291</name>
</gene>
<dbReference type="AlphaFoldDB" id="A0AAV4V292"/>
<comment type="caution">
    <text evidence="2">The sequence shown here is derived from an EMBL/GenBank/DDBJ whole genome shotgun (WGS) entry which is preliminary data.</text>
</comment>
<accession>A0AAV4V292</accession>
<evidence type="ECO:0000256" key="1">
    <source>
        <dbReference type="SAM" id="MobiDB-lite"/>
    </source>
</evidence>
<proteinExistence type="predicted"/>